<evidence type="ECO:0000313" key="2">
    <source>
        <dbReference type="EMBL" id="KAG5168399.1"/>
    </source>
</evidence>
<sequence length="63" mass="7004">MALGFIILAGLLGVWVTRTKPNENVVPHTPLEQIALRNNSVGRLPFMGYNTWNSYAVRSNFSA</sequence>
<organism evidence="2">
    <name type="scientific">Psilocybe cubensis</name>
    <name type="common">Psychedelic mushroom</name>
    <name type="synonym">Stropharia cubensis</name>
    <dbReference type="NCBI Taxonomy" id="181762"/>
    <lineage>
        <taxon>Eukaryota</taxon>
        <taxon>Fungi</taxon>
        <taxon>Dikarya</taxon>
        <taxon>Basidiomycota</taxon>
        <taxon>Agaricomycotina</taxon>
        <taxon>Agaricomycetes</taxon>
        <taxon>Agaricomycetidae</taxon>
        <taxon>Agaricales</taxon>
        <taxon>Agaricineae</taxon>
        <taxon>Strophariaceae</taxon>
        <taxon>Psilocybe</taxon>
    </lineage>
</organism>
<dbReference type="EMBL" id="JAFIQS010000006">
    <property type="protein sequence ID" value="KAG5168399.1"/>
    <property type="molecule type" value="Genomic_DNA"/>
</dbReference>
<evidence type="ECO:0000256" key="1">
    <source>
        <dbReference type="SAM" id="SignalP"/>
    </source>
</evidence>
<accession>A0A8H7XZ90</accession>
<proteinExistence type="predicted"/>
<protein>
    <submittedName>
        <fullName evidence="2">Uncharacterized protein</fullName>
    </submittedName>
</protein>
<reference evidence="2" key="1">
    <citation type="submission" date="2021-02" db="EMBL/GenBank/DDBJ databases">
        <title>Psilocybe cubensis genome.</title>
        <authorList>
            <person name="Mckernan K.J."/>
            <person name="Crawford S."/>
            <person name="Trippe A."/>
            <person name="Kane L.T."/>
            <person name="Mclaughlin S."/>
        </authorList>
    </citation>
    <scope>NUCLEOTIDE SEQUENCE [LARGE SCALE GENOMIC DNA]</scope>
    <source>
        <strain evidence="2">MGC-MH-2018</strain>
    </source>
</reference>
<gene>
    <name evidence="2" type="ORF">JR316_006998</name>
</gene>
<name>A0A8H7XZ90_PSICU</name>
<keyword evidence="1" id="KW-0732">Signal</keyword>
<feature type="chain" id="PRO_5034889781" evidence="1">
    <location>
        <begin position="20"/>
        <end position="63"/>
    </location>
</feature>
<feature type="signal peptide" evidence="1">
    <location>
        <begin position="1"/>
        <end position="19"/>
    </location>
</feature>
<comment type="caution">
    <text evidence="2">The sequence shown here is derived from an EMBL/GenBank/DDBJ whole genome shotgun (WGS) entry which is preliminary data.</text>
</comment>
<dbReference type="AlphaFoldDB" id="A0A8H7XZ90"/>